<gene>
    <name evidence="1" type="ORF">NTH_02854</name>
</gene>
<accession>A0ABY5MNG9</accession>
<dbReference type="Proteomes" id="UP001342418">
    <property type="component" value="Chromosome"/>
</dbReference>
<sequence length="79" mass="8784">MNKTQTNCPICDGAAKQADATTGDFLEISCPECGEFQISRTFLQVVKDHPVSVRRQSLERAKIRARYGLPPLVTSYDLP</sequence>
<dbReference type="EMBL" id="CP030941">
    <property type="protein sequence ID" value="UUP18374.1"/>
    <property type="molecule type" value="Genomic_DNA"/>
</dbReference>
<keyword evidence="2" id="KW-1185">Reference proteome</keyword>
<dbReference type="RefSeq" id="WP_338530610.1">
    <property type="nucleotide sequence ID" value="NZ_CP030941.1"/>
</dbReference>
<name>A0ABY5MNG9_9HYPH</name>
<evidence type="ECO:0000313" key="1">
    <source>
        <dbReference type="EMBL" id="UUP18374.1"/>
    </source>
</evidence>
<proteinExistence type="predicted"/>
<evidence type="ECO:0000313" key="2">
    <source>
        <dbReference type="Proteomes" id="UP001342418"/>
    </source>
</evidence>
<organism evidence="1 2">
    <name type="scientific">Nitratireductor thuwali</name>
    <dbReference type="NCBI Taxonomy" id="2267699"/>
    <lineage>
        <taxon>Bacteria</taxon>
        <taxon>Pseudomonadati</taxon>
        <taxon>Pseudomonadota</taxon>
        <taxon>Alphaproteobacteria</taxon>
        <taxon>Hyphomicrobiales</taxon>
        <taxon>Phyllobacteriaceae</taxon>
        <taxon>Nitratireductor</taxon>
    </lineage>
</organism>
<evidence type="ECO:0008006" key="3">
    <source>
        <dbReference type="Google" id="ProtNLM"/>
    </source>
</evidence>
<protein>
    <recommendedName>
        <fullName evidence="3">Transcription factor zinc-finger domain-containing protein</fullName>
    </recommendedName>
</protein>
<reference evidence="1 2" key="1">
    <citation type="submission" date="2018-07" db="EMBL/GenBank/DDBJ databases">
        <title>Genome sequence of Nitratireductor thuwali#1536.</title>
        <authorList>
            <person name="Michoud G."/>
            <person name="Merlino G."/>
            <person name="Sefrji F.O."/>
            <person name="Daffonchio D."/>
        </authorList>
    </citation>
    <scope>NUCLEOTIDE SEQUENCE [LARGE SCALE GENOMIC DNA]</scope>
    <source>
        <strain evidence="2">Nit1536</strain>
    </source>
</reference>